<keyword evidence="2" id="KW-1185">Reference proteome</keyword>
<evidence type="ECO:0000313" key="1">
    <source>
        <dbReference type="EMBL" id="MBA0867489.1"/>
    </source>
</evidence>
<feature type="non-terminal residue" evidence="1">
    <location>
        <position position="1"/>
    </location>
</feature>
<sequence>MGMVSLSIFTSSSGPPIYIPIHNETPYEDPAIRAVILDEYFQNPNVWHVKVPLVNFVTVKMHQSNRVSRQFRF</sequence>
<comment type="caution">
    <text evidence="1">The sequence shown here is derived from an EMBL/GenBank/DDBJ whole genome shotgun (WGS) entry which is preliminary data.</text>
</comment>
<proteinExistence type="predicted"/>
<reference evidence="1 2" key="1">
    <citation type="journal article" date="2019" name="Genome Biol. Evol.">
        <title>Insights into the evolution of the New World diploid cottons (Gossypium, subgenus Houzingenia) based on genome sequencing.</title>
        <authorList>
            <person name="Grover C.E."/>
            <person name="Arick M.A. 2nd"/>
            <person name="Thrash A."/>
            <person name="Conover J.L."/>
            <person name="Sanders W.S."/>
            <person name="Peterson D.G."/>
            <person name="Frelichowski J.E."/>
            <person name="Scheffler J.A."/>
            <person name="Scheffler B.E."/>
            <person name="Wendel J.F."/>
        </authorList>
    </citation>
    <scope>NUCLEOTIDE SEQUENCE [LARGE SCALE GENOMIC DNA]</scope>
    <source>
        <strain evidence="1">1</strain>
        <tissue evidence="1">Leaf</tissue>
    </source>
</reference>
<protein>
    <submittedName>
        <fullName evidence="1">Uncharacterized protein</fullName>
    </submittedName>
</protein>
<dbReference type="EMBL" id="JABFAF010000010">
    <property type="protein sequence ID" value="MBA0867489.1"/>
    <property type="molecule type" value="Genomic_DNA"/>
</dbReference>
<accession>A0A7J9MAM8</accession>
<organism evidence="1 2">
    <name type="scientific">Gossypium schwendimanii</name>
    <name type="common">Cotton</name>
    <dbReference type="NCBI Taxonomy" id="34291"/>
    <lineage>
        <taxon>Eukaryota</taxon>
        <taxon>Viridiplantae</taxon>
        <taxon>Streptophyta</taxon>
        <taxon>Embryophyta</taxon>
        <taxon>Tracheophyta</taxon>
        <taxon>Spermatophyta</taxon>
        <taxon>Magnoliopsida</taxon>
        <taxon>eudicotyledons</taxon>
        <taxon>Gunneridae</taxon>
        <taxon>Pentapetalae</taxon>
        <taxon>rosids</taxon>
        <taxon>malvids</taxon>
        <taxon>Malvales</taxon>
        <taxon>Malvaceae</taxon>
        <taxon>Malvoideae</taxon>
        <taxon>Gossypium</taxon>
    </lineage>
</organism>
<gene>
    <name evidence="1" type="ORF">Goshw_000374</name>
</gene>
<dbReference type="AlphaFoldDB" id="A0A7J9MAM8"/>
<evidence type="ECO:0000313" key="2">
    <source>
        <dbReference type="Proteomes" id="UP000593576"/>
    </source>
</evidence>
<dbReference type="OrthoDB" id="1001962at2759"/>
<dbReference type="Proteomes" id="UP000593576">
    <property type="component" value="Unassembled WGS sequence"/>
</dbReference>
<name>A0A7J9MAM8_GOSSC</name>